<accession>A0A1E3LZ70</accession>
<organism evidence="10 11">
    <name type="scientific">Sphingomonas turrisvirgatae</name>
    <dbReference type="NCBI Taxonomy" id="1888892"/>
    <lineage>
        <taxon>Bacteria</taxon>
        <taxon>Pseudomonadati</taxon>
        <taxon>Pseudomonadota</taxon>
        <taxon>Alphaproteobacteria</taxon>
        <taxon>Sphingomonadales</taxon>
        <taxon>Sphingomonadaceae</taxon>
        <taxon>Sphingomonas</taxon>
    </lineage>
</organism>
<feature type="domain" description="Flagellar hook protein FlgE D2" evidence="8">
    <location>
        <begin position="185"/>
        <end position="316"/>
    </location>
</feature>
<feature type="domain" description="Flagellar hook protein FlgE/F/G-like D1" evidence="9">
    <location>
        <begin position="83"/>
        <end position="135"/>
    </location>
</feature>
<evidence type="ECO:0000256" key="3">
    <source>
        <dbReference type="ARBA" id="ARBA00019015"/>
    </source>
</evidence>
<evidence type="ECO:0000313" key="11">
    <source>
        <dbReference type="Proteomes" id="UP000094487"/>
    </source>
</evidence>
<dbReference type="InterPro" id="IPR001444">
    <property type="entry name" value="Flag_bb_rod_N"/>
</dbReference>
<feature type="domain" description="Flagellar basal-body/hook protein C-terminal" evidence="7">
    <location>
        <begin position="390"/>
        <end position="434"/>
    </location>
</feature>
<name>A0A1E3LZ70_9SPHN</name>
<evidence type="ECO:0000259" key="6">
    <source>
        <dbReference type="Pfam" id="PF00460"/>
    </source>
</evidence>
<evidence type="ECO:0000256" key="5">
    <source>
        <dbReference type="RuleBase" id="RU362116"/>
    </source>
</evidence>
<dbReference type="RefSeq" id="WP_069319226.1">
    <property type="nucleotide sequence ID" value="NZ_MDDS01000008.1"/>
</dbReference>
<dbReference type="EMBL" id="MDDS01000008">
    <property type="protein sequence ID" value="ODP39051.1"/>
    <property type="molecule type" value="Genomic_DNA"/>
</dbReference>
<evidence type="ECO:0000313" key="10">
    <source>
        <dbReference type="EMBL" id="ODP39051.1"/>
    </source>
</evidence>
<sequence>MSFFTSLSGLQGAQTDMSTISHNLANVSTNGFKKSVTQFADVIASTANSNPTQMVGSGTVVKAVRQQFSQGGFTQSASALDVAISGDGFFIVKGDEKSGNGVAFTRNGSFQVTSDRYVTDAQGNKLQVYPVDGSGAVVATGLGSTVSLRLPQTSGTPEATENVKMSLNLNAGSAIPKDATRFQDPDDEYVFDRFDPGTYNQSAQTTIYDANGNALTLTNYFVRETKPTTDDATSTWTVYSFIGDQQLNAGSDPESLQPIQLTFDSTGKLSDPSAPTTFMGFLAPGATSEQVIKLDFGDSTTQVSSPFSLNSTVQDGSAVGQIEGVTIADDGTVMASFSNGDSQALGKVVLAAFANSSGLRQMGSSTWASSGLSGEARLGEPGTNGFGGLMSGAIERSNVDITEELVALIAAQRNFQANAKALDTASQISQTIFNIRS</sequence>
<protein>
    <recommendedName>
        <fullName evidence="3 5">Flagellar hook protein FlgE</fullName>
    </recommendedName>
</protein>
<dbReference type="NCBIfam" id="TIGR03506">
    <property type="entry name" value="FlgEFG_subfam"/>
    <property type="match status" value="1"/>
</dbReference>
<dbReference type="Pfam" id="PF22692">
    <property type="entry name" value="LlgE_F_G_D1"/>
    <property type="match status" value="1"/>
</dbReference>
<comment type="subcellular location">
    <subcellularLocation>
        <location evidence="1 5">Bacterial flagellum basal body</location>
    </subcellularLocation>
</comment>
<reference evidence="10 11" key="1">
    <citation type="submission" date="2016-08" db="EMBL/GenBank/DDBJ databases">
        <title>Draft genome of the agarase producing Sphingomonas sp. MCT13.</title>
        <authorList>
            <person name="D'Andrea M.M."/>
            <person name="Rossolini G.M."/>
            <person name="Thaller M.C."/>
        </authorList>
    </citation>
    <scope>NUCLEOTIDE SEQUENCE [LARGE SCALE GENOMIC DNA]</scope>
    <source>
        <strain evidence="10 11">MCT13</strain>
    </source>
</reference>
<gene>
    <name evidence="10" type="ORF">BFL28_11820</name>
</gene>
<proteinExistence type="inferred from homology"/>
<dbReference type="Proteomes" id="UP000094487">
    <property type="component" value="Unassembled WGS sequence"/>
</dbReference>
<dbReference type="InterPro" id="IPR037925">
    <property type="entry name" value="FlgE/F/G-like"/>
</dbReference>
<dbReference type="Pfam" id="PF06429">
    <property type="entry name" value="Flg_bbr_C"/>
    <property type="match status" value="1"/>
</dbReference>
<comment type="function">
    <text evidence="5">A flexible structure which links the flagellar filament to the drive apparatus in the basal body.</text>
</comment>
<evidence type="ECO:0000256" key="4">
    <source>
        <dbReference type="ARBA" id="ARBA00023143"/>
    </source>
</evidence>
<keyword evidence="11" id="KW-1185">Reference proteome</keyword>
<dbReference type="InterPro" id="IPR010930">
    <property type="entry name" value="Flg_bb/hook_C_dom"/>
</dbReference>
<dbReference type="AlphaFoldDB" id="A0A1E3LZ70"/>
<evidence type="ECO:0000259" key="7">
    <source>
        <dbReference type="Pfam" id="PF06429"/>
    </source>
</evidence>
<dbReference type="GO" id="GO:0009425">
    <property type="term" value="C:bacterial-type flagellum basal body"/>
    <property type="evidence" value="ECO:0007669"/>
    <property type="project" value="UniProtKB-SubCell"/>
</dbReference>
<dbReference type="PANTHER" id="PTHR30435">
    <property type="entry name" value="FLAGELLAR PROTEIN"/>
    <property type="match status" value="1"/>
</dbReference>
<feature type="domain" description="Flagellar basal body rod protein N-terminal" evidence="6">
    <location>
        <begin position="5"/>
        <end position="33"/>
    </location>
</feature>
<dbReference type="InterPro" id="IPR011491">
    <property type="entry name" value="FlgE_D2"/>
</dbReference>
<dbReference type="Pfam" id="PF07559">
    <property type="entry name" value="FlgE_D2"/>
    <property type="match status" value="1"/>
</dbReference>
<dbReference type="OrthoDB" id="8372879at2"/>
<evidence type="ECO:0000259" key="9">
    <source>
        <dbReference type="Pfam" id="PF22692"/>
    </source>
</evidence>
<dbReference type="InterPro" id="IPR020013">
    <property type="entry name" value="Flagellar_FlgE/F/G"/>
</dbReference>
<dbReference type="Gene3D" id="2.60.98.20">
    <property type="entry name" value="Flagellar hook protein FlgE"/>
    <property type="match status" value="1"/>
</dbReference>
<dbReference type="InterPro" id="IPR053967">
    <property type="entry name" value="LlgE_F_G-like_D1"/>
</dbReference>
<evidence type="ECO:0000259" key="8">
    <source>
        <dbReference type="Pfam" id="PF07559"/>
    </source>
</evidence>
<evidence type="ECO:0000256" key="1">
    <source>
        <dbReference type="ARBA" id="ARBA00004117"/>
    </source>
</evidence>
<dbReference type="STRING" id="1888892.BFL28_11820"/>
<dbReference type="SUPFAM" id="SSF117143">
    <property type="entry name" value="Flagellar hook protein flgE"/>
    <property type="match status" value="1"/>
</dbReference>
<comment type="caution">
    <text evidence="10">The sequence shown here is derived from an EMBL/GenBank/DDBJ whole genome shotgun (WGS) entry which is preliminary data.</text>
</comment>
<dbReference type="GO" id="GO:0009424">
    <property type="term" value="C:bacterial-type flagellum hook"/>
    <property type="evidence" value="ECO:0007669"/>
    <property type="project" value="TreeGrafter"/>
</dbReference>
<keyword evidence="4 5" id="KW-0975">Bacterial flagellum</keyword>
<evidence type="ECO:0000256" key="2">
    <source>
        <dbReference type="ARBA" id="ARBA00009677"/>
    </source>
</evidence>
<dbReference type="PANTHER" id="PTHR30435:SF1">
    <property type="entry name" value="FLAGELLAR HOOK PROTEIN FLGE"/>
    <property type="match status" value="1"/>
</dbReference>
<dbReference type="GO" id="GO:0005829">
    <property type="term" value="C:cytosol"/>
    <property type="evidence" value="ECO:0007669"/>
    <property type="project" value="TreeGrafter"/>
</dbReference>
<dbReference type="InterPro" id="IPR037058">
    <property type="entry name" value="Falgellar_hook_FlgE_sf"/>
</dbReference>
<dbReference type="Pfam" id="PF00460">
    <property type="entry name" value="Flg_bb_rod"/>
    <property type="match status" value="1"/>
</dbReference>
<dbReference type="GO" id="GO:0071978">
    <property type="term" value="P:bacterial-type flagellum-dependent swarming motility"/>
    <property type="evidence" value="ECO:0007669"/>
    <property type="project" value="TreeGrafter"/>
</dbReference>
<comment type="similarity">
    <text evidence="2 5">Belongs to the flagella basal body rod proteins family.</text>
</comment>